<evidence type="ECO:0000313" key="2">
    <source>
        <dbReference type="Proteomes" id="UP000585474"/>
    </source>
</evidence>
<proteinExistence type="predicted"/>
<dbReference type="AlphaFoldDB" id="A0A7J0ENQ2"/>
<organism evidence="1 2">
    <name type="scientific">Actinidia rufa</name>
    <dbReference type="NCBI Taxonomy" id="165716"/>
    <lineage>
        <taxon>Eukaryota</taxon>
        <taxon>Viridiplantae</taxon>
        <taxon>Streptophyta</taxon>
        <taxon>Embryophyta</taxon>
        <taxon>Tracheophyta</taxon>
        <taxon>Spermatophyta</taxon>
        <taxon>Magnoliopsida</taxon>
        <taxon>eudicotyledons</taxon>
        <taxon>Gunneridae</taxon>
        <taxon>Pentapetalae</taxon>
        <taxon>asterids</taxon>
        <taxon>Ericales</taxon>
        <taxon>Actinidiaceae</taxon>
        <taxon>Actinidia</taxon>
    </lineage>
</organism>
<dbReference type="Proteomes" id="UP000585474">
    <property type="component" value="Unassembled WGS sequence"/>
</dbReference>
<dbReference type="EMBL" id="BJWL01000005">
    <property type="protein sequence ID" value="GFY87952.1"/>
    <property type="molecule type" value="Genomic_DNA"/>
</dbReference>
<evidence type="ECO:0000313" key="1">
    <source>
        <dbReference type="EMBL" id="GFY87952.1"/>
    </source>
</evidence>
<reference evidence="1 2" key="1">
    <citation type="submission" date="2019-07" db="EMBL/GenBank/DDBJ databases">
        <title>De Novo Assembly of kiwifruit Actinidia rufa.</title>
        <authorList>
            <person name="Sugita-Konishi S."/>
            <person name="Sato K."/>
            <person name="Mori E."/>
            <person name="Abe Y."/>
            <person name="Kisaki G."/>
            <person name="Hamano K."/>
            <person name="Suezawa K."/>
            <person name="Otani M."/>
            <person name="Fukuda T."/>
            <person name="Manabe T."/>
            <person name="Gomi K."/>
            <person name="Tabuchi M."/>
            <person name="Akimitsu K."/>
            <person name="Kataoka I."/>
        </authorList>
    </citation>
    <scope>NUCLEOTIDE SEQUENCE [LARGE SCALE GENOMIC DNA]</scope>
    <source>
        <strain evidence="2">cv. Fuchu</strain>
    </source>
</reference>
<comment type="caution">
    <text evidence="1">The sequence shown here is derived from an EMBL/GenBank/DDBJ whole genome shotgun (WGS) entry which is preliminary data.</text>
</comment>
<protein>
    <submittedName>
        <fullName evidence="1">Uncharacterized protein</fullName>
    </submittedName>
</protein>
<sequence>MTSPDLARAGNLDELSLQSKLGGPLCQSLVRTPFNTGLARVEVPTSYHHRASSETLCAGVQRNHHYRRCPPELSPSLPRGAAS</sequence>
<name>A0A7J0ENQ2_9ERIC</name>
<accession>A0A7J0ENQ2</accession>
<keyword evidence="2" id="KW-1185">Reference proteome</keyword>
<gene>
    <name evidence="1" type="ORF">Acr_05g0015910</name>
</gene>